<feature type="transmembrane region" description="Helical" evidence="6">
    <location>
        <begin position="254"/>
        <end position="273"/>
    </location>
</feature>
<feature type="transmembrane region" description="Helical" evidence="6">
    <location>
        <begin position="316"/>
        <end position="335"/>
    </location>
</feature>
<dbReference type="GO" id="GO:0008654">
    <property type="term" value="P:phospholipid biosynthetic process"/>
    <property type="evidence" value="ECO:0007669"/>
    <property type="project" value="InterPro"/>
</dbReference>
<feature type="transmembrane region" description="Helical" evidence="6">
    <location>
        <begin position="180"/>
        <end position="200"/>
    </location>
</feature>
<accession>A0A485L0L5</accession>
<evidence type="ECO:0000313" key="8">
    <source>
        <dbReference type="EMBL" id="VFT90903.1"/>
    </source>
</evidence>
<proteinExistence type="inferred from homology"/>
<dbReference type="Pfam" id="PF01066">
    <property type="entry name" value="CDP-OH_P_transf"/>
    <property type="match status" value="1"/>
</dbReference>
<keyword evidence="4 6" id="KW-0472">Membrane</keyword>
<dbReference type="PROSITE" id="PS00379">
    <property type="entry name" value="CDP_ALCOHOL_P_TRANSF"/>
    <property type="match status" value="1"/>
</dbReference>
<dbReference type="GO" id="GO:0016780">
    <property type="term" value="F:phosphotransferase activity, for other substituted phosphate groups"/>
    <property type="evidence" value="ECO:0007669"/>
    <property type="project" value="InterPro"/>
</dbReference>
<dbReference type="InterPro" id="IPR014472">
    <property type="entry name" value="CHOPT"/>
</dbReference>
<evidence type="ECO:0000313" key="7">
    <source>
        <dbReference type="EMBL" id="KAF0695090.1"/>
    </source>
</evidence>
<feature type="transmembrane region" description="Helical" evidence="6">
    <location>
        <begin position="341"/>
        <end position="359"/>
    </location>
</feature>
<reference evidence="8 9" key="1">
    <citation type="submission" date="2019-03" db="EMBL/GenBank/DDBJ databases">
        <authorList>
            <person name="Gaulin E."/>
            <person name="Dumas B."/>
        </authorList>
    </citation>
    <scope>NUCLEOTIDE SEQUENCE [LARGE SCALE GENOMIC DNA]</scope>
    <source>
        <strain evidence="8">CBS 568.67</strain>
    </source>
</reference>
<organism evidence="8 9">
    <name type="scientific">Aphanomyces stellatus</name>
    <dbReference type="NCBI Taxonomy" id="120398"/>
    <lineage>
        <taxon>Eukaryota</taxon>
        <taxon>Sar</taxon>
        <taxon>Stramenopiles</taxon>
        <taxon>Oomycota</taxon>
        <taxon>Saprolegniomycetes</taxon>
        <taxon>Saprolegniales</taxon>
        <taxon>Verrucalvaceae</taxon>
        <taxon>Aphanomyces</taxon>
    </lineage>
</organism>
<dbReference type="Gene3D" id="1.20.120.1760">
    <property type="match status" value="1"/>
</dbReference>
<dbReference type="PANTHER" id="PTHR10414:SF37">
    <property type="entry name" value="BB IN A BOXCAR, ISOFORM C"/>
    <property type="match status" value="1"/>
</dbReference>
<name>A0A485L0L5_9STRA</name>
<dbReference type="PANTHER" id="PTHR10414">
    <property type="entry name" value="ETHANOLAMINEPHOSPHOTRANSFERASE"/>
    <property type="match status" value="1"/>
</dbReference>
<dbReference type="InterPro" id="IPR000462">
    <property type="entry name" value="CDP-OH_P_trans"/>
</dbReference>
<dbReference type="AlphaFoldDB" id="A0A485L0L5"/>
<comment type="subcellular location">
    <subcellularLocation>
        <location evidence="1">Membrane</location>
    </subcellularLocation>
</comment>
<evidence type="ECO:0000256" key="6">
    <source>
        <dbReference type="SAM" id="Phobius"/>
    </source>
</evidence>
<keyword evidence="6" id="KW-1133">Transmembrane helix</keyword>
<feature type="transmembrane region" description="Helical" evidence="6">
    <location>
        <begin position="285"/>
        <end position="304"/>
    </location>
</feature>
<evidence type="ECO:0000256" key="4">
    <source>
        <dbReference type="ARBA" id="ARBA00023136"/>
    </source>
</evidence>
<evidence type="ECO:0000313" key="9">
    <source>
        <dbReference type="Proteomes" id="UP000332933"/>
    </source>
</evidence>
<evidence type="ECO:0000256" key="3">
    <source>
        <dbReference type="ARBA" id="ARBA00022679"/>
    </source>
</evidence>
<reference evidence="7" key="2">
    <citation type="submission" date="2019-06" db="EMBL/GenBank/DDBJ databases">
        <title>Genomics analysis of Aphanomyces spp. identifies a new class of oomycete effector associated with host adaptation.</title>
        <authorList>
            <person name="Gaulin E."/>
        </authorList>
    </citation>
    <scope>NUCLEOTIDE SEQUENCE</scope>
    <source>
        <strain evidence="7">CBS 578.67</strain>
    </source>
</reference>
<dbReference type="EMBL" id="CAADRA010005537">
    <property type="protein sequence ID" value="VFT90903.1"/>
    <property type="molecule type" value="Genomic_DNA"/>
</dbReference>
<evidence type="ECO:0000256" key="1">
    <source>
        <dbReference type="ARBA" id="ARBA00004370"/>
    </source>
</evidence>
<feature type="transmembrane region" description="Helical" evidence="6">
    <location>
        <begin position="48"/>
        <end position="71"/>
    </location>
</feature>
<feature type="transmembrane region" description="Helical" evidence="6">
    <location>
        <begin position="212"/>
        <end position="233"/>
    </location>
</feature>
<dbReference type="GO" id="GO:0016020">
    <property type="term" value="C:membrane"/>
    <property type="evidence" value="ECO:0007669"/>
    <property type="project" value="UniProtKB-SubCell"/>
</dbReference>
<sequence>MGVLSKQALEGIAAYKYKAGSYTFLDLQLNHFWNAAVEYLPLWMAPNLVTLSGTIIVAVTTALLLYLSPLLNGGAPGWAYILCGVGLFVYQTLDAIDGKQARRTGSSSPLGQLFDHGCDALSALLNTTTASVAFSSGNTLFSFAGLTGVSVNFFFAQWDEYHTGTMSCGNGYYGVTEGQLTLIFCLIITGLFGDQIWLIHPLPLVPYTAGQLFIMTCFTSNVILCYSNVINVFKAAPLASDELGHKETSKAKAVMQLFPIVAVVVGGFFSMLVGPAHQVYLDAPLLLLFPFGLNFVLMSSRMIVCHMSKVPFTPQWRVLVPLAVFLAALYTPVVVAEVSPLGASAIYAAVVVAVYAHYIRNVVFEICVHLKISLLTLPKTSTKKDDTSTTRAVSVVVLKPFDELIGINHEAPPGSYRACNVDKANREP</sequence>
<keyword evidence="3 5" id="KW-0808">Transferase</keyword>
<dbReference type="InterPro" id="IPR048254">
    <property type="entry name" value="CDP_ALCOHOL_P_TRANSF_CS"/>
</dbReference>
<keyword evidence="6" id="KW-0812">Transmembrane</keyword>
<dbReference type="InterPro" id="IPR043130">
    <property type="entry name" value="CDP-OH_PTrfase_TM_dom"/>
</dbReference>
<dbReference type="OrthoDB" id="196717at2759"/>
<evidence type="ECO:0000256" key="2">
    <source>
        <dbReference type="ARBA" id="ARBA00010441"/>
    </source>
</evidence>
<dbReference type="Proteomes" id="UP000332933">
    <property type="component" value="Unassembled WGS sequence"/>
</dbReference>
<dbReference type="EMBL" id="VJMH01005516">
    <property type="protein sequence ID" value="KAF0695090.1"/>
    <property type="molecule type" value="Genomic_DNA"/>
</dbReference>
<keyword evidence="9" id="KW-1185">Reference proteome</keyword>
<dbReference type="PIRSF" id="PIRSF015665">
    <property type="entry name" value="CHOPT"/>
    <property type="match status" value="1"/>
</dbReference>
<feature type="transmembrane region" description="Helical" evidence="6">
    <location>
        <begin position="77"/>
        <end position="93"/>
    </location>
</feature>
<comment type="similarity">
    <text evidence="2 5">Belongs to the CDP-alcohol phosphatidyltransferase class-I family.</text>
</comment>
<gene>
    <name evidence="8" type="primary">Aste57867_14075</name>
    <name evidence="7" type="ORF">As57867_014024</name>
    <name evidence="8" type="ORF">ASTE57867_14075</name>
</gene>
<protein>
    <submittedName>
        <fullName evidence="8">Aste57867_14075 protein</fullName>
    </submittedName>
</protein>
<evidence type="ECO:0000256" key="5">
    <source>
        <dbReference type="RuleBase" id="RU003750"/>
    </source>
</evidence>